<dbReference type="SUPFAM" id="SSF53756">
    <property type="entry name" value="UDP-Glycosyltransferase/glycogen phosphorylase"/>
    <property type="match status" value="1"/>
</dbReference>
<reference evidence="3" key="1">
    <citation type="submission" date="2020-02" db="EMBL/GenBank/DDBJ databases">
        <authorList>
            <person name="Meier V. D."/>
        </authorList>
    </citation>
    <scope>NUCLEOTIDE SEQUENCE</scope>
    <source>
        <strain evidence="3">AVDCRST_MAG94</strain>
    </source>
</reference>
<dbReference type="CDD" id="cd03784">
    <property type="entry name" value="GT1_Gtf-like"/>
    <property type="match status" value="1"/>
</dbReference>
<organism evidence="3">
    <name type="scientific">uncultured Leptolyngbya sp</name>
    <dbReference type="NCBI Taxonomy" id="332963"/>
    <lineage>
        <taxon>Bacteria</taxon>
        <taxon>Bacillati</taxon>
        <taxon>Cyanobacteriota</taxon>
        <taxon>Cyanophyceae</taxon>
        <taxon>Leptolyngbyales</taxon>
        <taxon>Leptolyngbyaceae</taxon>
        <taxon>Leptolyngbya group</taxon>
        <taxon>Leptolyngbya</taxon>
        <taxon>environmental samples</taxon>
    </lineage>
</organism>
<dbReference type="FunFam" id="3.40.50.2000:FF:000009">
    <property type="entry name" value="Sterol 3-beta-glucosyltransferase UGT80A2"/>
    <property type="match status" value="1"/>
</dbReference>
<dbReference type="EMBL" id="CADCTY010000193">
    <property type="protein sequence ID" value="CAA9304236.1"/>
    <property type="molecule type" value="Genomic_DNA"/>
</dbReference>
<dbReference type="PANTHER" id="PTHR48050:SF13">
    <property type="entry name" value="STEROL 3-BETA-GLUCOSYLTRANSFERASE UGT80A2"/>
    <property type="match status" value="1"/>
</dbReference>
<dbReference type="Gene3D" id="3.40.50.2000">
    <property type="entry name" value="Glycogen Phosphorylase B"/>
    <property type="match status" value="2"/>
</dbReference>
<evidence type="ECO:0000259" key="2">
    <source>
        <dbReference type="Pfam" id="PF06722"/>
    </source>
</evidence>
<accession>A0A6J4KF37</accession>
<dbReference type="PANTHER" id="PTHR48050">
    <property type="entry name" value="STEROL 3-BETA-GLUCOSYLTRANSFERASE"/>
    <property type="match status" value="1"/>
</dbReference>
<feature type="domain" description="Glycosyltransferase family 28 N-terminal" evidence="1">
    <location>
        <begin position="15"/>
        <end position="146"/>
    </location>
</feature>
<dbReference type="GO" id="GO:0008194">
    <property type="term" value="F:UDP-glycosyltransferase activity"/>
    <property type="evidence" value="ECO:0007669"/>
    <property type="project" value="InterPro"/>
</dbReference>
<sequence>MQHGLPAEQTKILQITILAVGSRGDVQPYYALALGLQRAGHQVQIATHANFEAFVSHQGLEFAPVAGDYNQLLRSEEGQKLLEGERVKLVSDELFQQQMADAWVACQGTDVVIFNPLATWGYNIAEKLAVPCFMAATMPLSPTRTFPFLNFALASRTSFDRLRNYASYLLVEFLFWQQQRKQVNLFRQQTLGLPPLPFLGARFRSKKPHNLYPLRVLYGFSPIVIPKPPDWPEFLNVTGYWLLDQAKDYQPPKELLGFLDDGPPPVSVGFGSMTIRNLQLVTKLVIEALEESQQRGILLSGWAGIGNVNLPDRVFVIDDVPHDWLFPRMAAVVHHGGASTTAAGLRAGVPSVIVPFFADQPAWGQRLAELGVSPPPVPYKELSVKRLAATIRRAVSDKVMREQAIALGKRIRAEDGVAKAVEAFYRCL</sequence>
<feature type="domain" description="Erythromycin biosynthesis protein CIII-like C-terminal" evidence="2">
    <location>
        <begin position="308"/>
        <end position="410"/>
    </location>
</feature>
<dbReference type="InterPro" id="IPR050426">
    <property type="entry name" value="Glycosyltransferase_28"/>
</dbReference>
<dbReference type="Pfam" id="PF06722">
    <property type="entry name" value="EryCIII-like_C"/>
    <property type="match status" value="1"/>
</dbReference>
<gene>
    <name evidence="3" type="ORF">AVDCRST_MAG94-573</name>
</gene>
<dbReference type="InterPro" id="IPR004276">
    <property type="entry name" value="GlycoTrans_28_N"/>
</dbReference>
<proteinExistence type="predicted"/>
<evidence type="ECO:0000259" key="1">
    <source>
        <dbReference type="Pfam" id="PF03033"/>
    </source>
</evidence>
<dbReference type="Pfam" id="PF03033">
    <property type="entry name" value="Glyco_transf_28"/>
    <property type="match status" value="1"/>
</dbReference>
<dbReference type="InterPro" id="IPR002213">
    <property type="entry name" value="UDP_glucos_trans"/>
</dbReference>
<keyword evidence="3" id="KW-0808">Transferase</keyword>
<dbReference type="InterPro" id="IPR010610">
    <property type="entry name" value="EryCIII-like_C"/>
</dbReference>
<name>A0A6J4KF37_9CYAN</name>
<dbReference type="GO" id="GO:0005975">
    <property type="term" value="P:carbohydrate metabolic process"/>
    <property type="evidence" value="ECO:0007669"/>
    <property type="project" value="InterPro"/>
</dbReference>
<evidence type="ECO:0000313" key="3">
    <source>
        <dbReference type="EMBL" id="CAA9304236.1"/>
    </source>
</evidence>
<dbReference type="AlphaFoldDB" id="A0A6J4KF37"/>
<protein>
    <submittedName>
        <fullName evidence="3">UDP-glucose:sterol glucosyltransferase</fullName>
    </submittedName>
</protein>
<dbReference type="GO" id="GO:0016758">
    <property type="term" value="F:hexosyltransferase activity"/>
    <property type="evidence" value="ECO:0007669"/>
    <property type="project" value="InterPro"/>
</dbReference>
<dbReference type="GO" id="GO:0033072">
    <property type="term" value="P:vancomycin biosynthetic process"/>
    <property type="evidence" value="ECO:0007669"/>
    <property type="project" value="UniProtKB-ARBA"/>
</dbReference>